<feature type="domain" description="Aerotolerance regulator N-terminal" evidence="2">
    <location>
        <begin position="1"/>
        <end position="78"/>
    </location>
</feature>
<evidence type="ECO:0000259" key="2">
    <source>
        <dbReference type="Pfam" id="PF07584"/>
    </source>
</evidence>
<comment type="caution">
    <text evidence="3">The sequence shown here is derived from an EMBL/GenBank/DDBJ whole genome shotgun (WGS) entry which is preliminary data.</text>
</comment>
<name>A0A4Q1C167_9BACT</name>
<reference evidence="3 4" key="1">
    <citation type="submission" date="2019-01" db="EMBL/GenBank/DDBJ databases">
        <title>Cytophagaceae bacterium strain CAR-16.</title>
        <authorList>
            <person name="Chen W.-M."/>
        </authorList>
    </citation>
    <scope>NUCLEOTIDE SEQUENCE [LARGE SCALE GENOMIC DNA]</scope>
    <source>
        <strain evidence="3 4">CAR-16</strain>
    </source>
</reference>
<protein>
    <recommendedName>
        <fullName evidence="2">Aerotolerance regulator N-terminal domain-containing protein</fullName>
    </recommendedName>
</protein>
<sequence length="678" mass="77206">MNIHFAHPMYLWALSGLIIPIWMHFYHRKASKWRYYSDLSWLNKVYQEGKGTKQIQKIWLLTARLLSLIFLILALANPLGDGPSPSVAVSKPILYVDNSPLQVIAGRKAFLEKAQNLPKSPNGQAYLFFNDFESQDFELKAWPRIQEQWNQIGTGLSRVKPSQVIQQAQQISEENQQKNTLYWFSDFPKNKALPPISSNEPIVLQKLDGIHSDNIYVDSIRLSSKFIRPNSNYDLLVRMKNGGTKAAKGRQIALYMNDFRMASQTLNLEPDETVELRFPFSLANSGVYKLRLQMDDPVAFDNNFYFLLQSSAPRKIYVVGNQAQSLEKVFEKEEFFEFKQVTTSELLPARLPEDAFVCLVGVENLKASDWKALNQWVSQGHSLAIIPNQNPNEATLQDINRFLAGSGKQMAVTSSSTLPVQQVSTKQAFFQEILAKRTKENAAKLWTSKPLWEWNPGKEVLISWMNGKPFLEKINLGQGKVFMFASQVLGPQDGFNKHGLFLPVWHEMVLSSASNPVLHQRISSHGIEVKASPNFIYQSAEKSLLIWNKSGQRFIPEQNWLGKSWLCRIPLAMMQDLRSGANGFVEAQVDGKTMAHLALNYPKEFSQLASYSLEELKDHYRGQSLVKVEQEVPEGLGEAPERKSWALWCFSLALLCFFLEMAMVLWNSQSLRTGAVNR</sequence>
<dbReference type="Gene3D" id="2.60.40.10">
    <property type="entry name" value="Immunoglobulins"/>
    <property type="match status" value="1"/>
</dbReference>
<feature type="transmembrane region" description="Helical" evidence="1">
    <location>
        <begin position="645"/>
        <end position="666"/>
    </location>
</feature>
<feature type="transmembrane region" description="Helical" evidence="1">
    <location>
        <begin position="6"/>
        <end position="26"/>
    </location>
</feature>
<keyword evidence="4" id="KW-1185">Reference proteome</keyword>
<gene>
    <name evidence="3" type="ORF">ESB04_04295</name>
</gene>
<evidence type="ECO:0000313" key="4">
    <source>
        <dbReference type="Proteomes" id="UP000289455"/>
    </source>
</evidence>
<proteinExistence type="predicted"/>
<accession>A0A4Q1C167</accession>
<dbReference type="OrthoDB" id="9810200at2"/>
<dbReference type="Proteomes" id="UP000289455">
    <property type="component" value="Unassembled WGS sequence"/>
</dbReference>
<dbReference type="EMBL" id="SDHY01000002">
    <property type="protein sequence ID" value="RXK50877.1"/>
    <property type="molecule type" value="Genomic_DNA"/>
</dbReference>
<feature type="transmembrane region" description="Helical" evidence="1">
    <location>
        <begin position="58"/>
        <end position="76"/>
    </location>
</feature>
<keyword evidence="1" id="KW-0472">Membrane</keyword>
<dbReference type="InterPro" id="IPR024163">
    <property type="entry name" value="Aerotolerance_reg_N"/>
</dbReference>
<dbReference type="InterPro" id="IPR013783">
    <property type="entry name" value="Ig-like_fold"/>
</dbReference>
<dbReference type="RefSeq" id="WP_129026487.1">
    <property type="nucleotide sequence ID" value="NZ_SDHY01000002.1"/>
</dbReference>
<dbReference type="Pfam" id="PF07584">
    <property type="entry name" value="BatA"/>
    <property type="match status" value="1"/>
</dbReference>
<dbReference type="AlphaFoldDB" id="A0A4Q1C167"/>
<dbReference type="Gene3D" id="3.40.50.880">
    <property type="match status" value="1"/>
</dbReference>
<evidence type="ECO:0000313" key="3">
    <source>
        <dbReference type="EMBL" id="RXK50877.1"/>
    </source>
</evidence>
<keyword evidence="1" id="KW-0812">Transmembrane</keyword>
<dbReference type="NCBIfam" id="TIGR02226">
    <property type="entry name" value="two_anch"/>
    <property type="match status" value="1"/>
</dbReference>
<dbReference type="PANTHER" id="PTHR37464:SF1">
    <property type="entry name" value="BLL2463 PROTEIN"/>
    <property type="match status" value="1"/>
</dbReference>
<dbReference type="InterPro" id="IPR011933">
    <property type="entry name" value="Double_TM_dom"/>
</dbReference>
<dbReference type="SUPFAM" id="SSF52317">
    <property type="entry name" value="Class I glutamine amidotransferase-like"/>
    <property type="match status" value="1"/>
</dbReference>
<dbReference type="PANTHER" id="PTHR37464">
    <property type="entry name" value="BLL2463 PROTEIN"/>
    <property type="match status" value="1"/>
</dbReference>
<organism evidence="3 4">
    <name type="scientific">Aquirufa rosea</name>
    <dbReference type="NCBI Taxonomy" id="2509241"/>
    <lineage>
        <taxon>Bacteria</taxon>
        <taxon>Pseudomonadati</taxon>
        <taxon>Bacteroidota</taxon>
        <taxon>Cytophagia</taxon>
        <taxon>Cytophagales</taxon>
        <taxon>Flectobacillaceae</taxon>
        <taxon>Aquirufa</taxon>
    </lineage>
</organism>
<evidence type="ECO:0000256" key="1">
    <source>
        <dbReference type="SAM" id="Phobius"/>
    </source>
</evidence>
<dbReference type="InterPro" id="IPR029062">
    <property type="entry name" value="Class_I_gatase-like"/>
</dbReference>
<keyword evidence="1" id="KW-1133">Transmembrane helix</keyword>